<dbReference type="SUPFAM" id="SSF51569">
    <property type="entry name" value="Aldolase"/>
    <property type="match status" value="1"/>
</dbReference>
<dbReference type="PROSITE" id="PS00816">
    <property type="entry name" value="AIPM_HOMOCIT_SYNTH_2"/>
    <property type="match status" value="1"/>
</dbReference>
<evidence type="ECO:0000313" key="5">
    <source>
        <dbReference type="Proteomes" id="UP000231371"/>
    </source>
</evidence>
<organism evidence="4 5">
    <name type="scientific">Candidatus Shapirobacteria bacterium CG11_big_fil_rev_8_21_14_0_20_40_12</name>
    <dbReference type="NCBI Taxonomy" id="1974889"/>
    <lineage>
        <taxon>Bacteria</taxon>
        <taxon>Candidatus Shapironibacteriota</taxon>
    </lineage>
</organism>
<dbReference type="EMBL" id="PCVI01000025">
    <property type="protein sequence ID" value="PIQ70241.1"/>
    <property type="molecule type" value="Genomic_DNA"/>
</dbReference>
<reference evidence="4 5" key="1">
    <citation type="submission" date="2017-09" db="EMBL/GenBank/DDBJ databases">
        <title>Depth-based differentiation of microbial function through sediment-hosted aquifers and enrichment of novel symbionts in the deep terrestrial subsurface.</title>
        <authorList>
            <person name="Probst A.J."/>
            <person name="Ladd B."/>
            <person name="Jarett J.K."/>
            <person name="Geller-Mcgrath D.E."/>
            <person name="Sieber C.M."/>
            <person name="Emerson J.B."/>
            <person name="Anantharaman K."/>
            <person name="Thomas B.C."/>
            <person name="Malmstrom R."/>
            <person name="Stieglmeier M."/>
            <person name="Klingl A."/>
            <person name="Woyke T."/>
            <person name="Ryan C.M."/>
            <person name="Banfield J.F."/>
        </authorList>
    </citation>
    <scope>NUCLEOTIDE SEQUENCE [LARGE SCALE GENOMIC DNA]</scope>
    <source>
        <strain evidence="4">CG11_big_fil_rev_8_21_14_0_20_40_12</strain>
    </source>
</reference>
<comment type="caution">
    <text evidence="4">The sequence shown here is derived from an EMBL/GenBank/DDBJ whole genome shotgun (WGS) entry which is preliminary data.</text>
</comment>
<dbReference type="PANTHER" id="PTHR10277">
    <property type="entry name" value="HOMOCITRATE SYNTHASE-RELATED"/>
    <property type="match status" value="1"/>
</dbReference>
<dbReference type="Gene3D" id="3.20.20.70">
    <property type="entry name" value="Aldolase class I"/>
    <property type="match status" value="1"/>
</dbReference>
<gene>
    <name evidence="4" type="ORF">COV89_01500</name>
</gene>
<dbReference type="GO" id="GO:0019878">
    <property type="term" value="P:lysine biosynthetic process via aminoadipic acid"/>
    <property type="evidence" value="ECO:0007669"/>
    <property type="project" value="TreeGrafter"/>
</dbReference>
<keyword evidence="1 4" id="KW-0808">Transferase</keyword>
<keyword evidence="2" id="KW-0464">Manganese</keyword>
<dbReference type="AlphaFoldDB" id="A0A2H0KG53"/>
<dbReference type="GO" id="GO:0004410">
    <property type="term" value="F:homocitrate synthase activity"/>
    <property type="evidence" value="ECO:0007669"/>
    <property type="project" value="TreeGrafter"/>
</dbReference>
<dbReference type="InterPro" id="IPR013785">
    <property type="entry name" value="Aldolase_TIM"/>
</dbReference>
<dbReference type="PANTHER" id="PTHR10277:SF48">
    <property type="entry name" value="HOMOCITRATE SYNTHASE, CYTOSOLIC ISOZYME-RELATED"/>
    <property type="match status" value="1"/>
</dbReference>
<feature type="domain" description="Pyruvate carboxyltransferase" evidence="3">
    <location>
        <begin position="6"/>
        <end position="276"/>
    </location>
</feature>
<evidence type="ECO:0000256" key="1">
    <source>
        <dbReference type="ARBA" id="ARBA00022679"/>
    </source>
</evidence>
<dbReference type="Proteomes" id="UP000231371">
    <property type="component" value="Unassembled WGS sequence"/>
</dbReference>
<dbReference type="InterPro" id="IPR054691">
    <property type="entry name" value="LeuA/HCS_post-cat"/>
</dbReference>
<accession>A0A2H0KG53</accession>
<keyword evidence="4" id="KW-0670">Pyruvate</keyword>
<dbReference type="PROSITE" id="PS50991">
    <property type="entry name" value="PYR_CT"/>
    <property type="match status" value="1"/>
</dbReference>
<evidence type="ECO:0000313" key="4">
    <source>
        <dbReference type="EMBL" id="PIQ70241.1"/>
    </source>
</evidence>
<name>A0A2H0KG53_9BACT</name>
<protein>
    <submittedName>
        <fullName evidence="4">Pyruvate carboxyltransferase</fullName>
    </submittedName>
</protein>
<dbReference type="InterPro" id="IPR050073">
    <property type="entry name" value="2-IPM_HCS-like"/>
</dbReference>
<dbReference type="InterPro" id="IPR002034">
    <property type="entry name" value="AIPM/Hcit_synth_CS"/>
</dbReference>
<dbReference type="InterPro" id="IPR000891">
    <property type="entry name" value="PYR_CT"/>
</dbReference>
<evidence type="ECO:0000259" key="3">
    <source>
        <dbReference type="PROSITE" id="PS50991"/>
    </source>
</evidence>
<evidence type="ECO:0000256" key="2">
    <source>
        <dbReference type="ARBA" id="ARBA00023211"/>
    </source>
</evidence>
<dbReference type="Pfam" id="PF00682">
    <property type="entry name" value="HMGL-like"/>
    <property type="match status" value="1"/>
</dbReference>
<dbReference type="Pfam" id="PF22617">
    <property type="entry name" value="HCS_D2"/>
    <property type="match status" value="1"/>
</dbReference>
<sequence>MRINFKGFIDTTLRDGQSSPLLYDTYKYRFSLAEKKQIVNALLKLGVRFFEFYSPVVSEEERKSFLILKKYIKSLTPEKTYLLAHCRCHPLDIQTALGLGFDGLNLYMGLSEEAQENYGKSLRQLSDLIGEIVISTRQKNPLLWLRYSGEDAFRTSLKNLFLVYDRIAQYVDAFGFPDTTGTATPEKVGQRVRAFKKRYPKVNLECHFHNDRGLSLINTMAAVKNGAEFIDSSIWGMAERSGITSVTGALLNFYEIDKSLVKNFNLQFAYPLNVLMASILGWQVPWTEPVSLTNRTHIAGVHQKAVLGHKGYEAHQLEKFGITSQQLLLGPLSGWNFIYYFLKEMENYIITPEEAKIITADFKKQTKKLGKKIKPEEILNQLAKSHSLTRTSIPKKFADKRKENLGI</sequence>
<dbReference type="Gene3D" id="1.10.238.260">
    <property type="match status" value="1"/>
</dbReference>
<proteinExistence type="predicted"/>